<name>A0A0M3HJB1_ASCLU</name>
<dbReference type="WBParaSite" id="ALUE_0000160601-mRNA-1">
    <property type="protein sequence ID" value="ALUE_0000160601-mRNA-1"/>
    <property type="gene ID" value="ALUE_0000160601"/>
</dbReference>
<proteinExistence type="predicted"/>
<protein>
    <submittedName>
        <fullName evidence="2">USP domain-containing protein</fullName>
    </submittedName>
</protein>
<organism evidence="1 2">
    <name type="scientific">Ascaris lumbricoides</name>
    <name type="common">Giant roundworm</name>
    <dbReference type="NCBI Taxonomy" id="6252"/>
    <lineage>
        <taxon>Eukaryota</taxon>
        <taxon>Metazoa</taxon>
        <taxon>Ecdysozoa</taxon>
        <taxon>Nematoda</taxon>
        <taxon>Chromadorea</taxon>
        <taxon>Rhabditida</taxon>
        <taxon>Spirurina</taxon>
        <taxon>Ascaridomorpha</taxon>
        <taxon>Ascaridoidea</taxon>
        <taxon>Ascarididae</taxon>
        <taxon>Ascaris</taxon>
    </lineage>
</organism>
<dbReference type="Proteomes" id="UP000036681">
    <property type="component" value="Unplaced"/>
</dbReference>
<dbReference type="AlphaFoldDB" id="A0A0M3HJB1"/>
<sequence>MFGNKEETLEVFCGEDSSKGELKDDTEVVGNLIVQCIQRELDAYQRAHLHRKRYSMKCADCKVSKNNAMCSRISTALKMGVDGYRLIYQLHLTVFKQL</sequence>
<reference evidence="2" key="1">
    <citation type="submission" date="2017-02" db="UniProtKB">
        <authorList>
            <consortium name="WormBaseParasite"/>
        </authorList>
    </citation>
    <scope>IDENTIFICATION</scope>
</reference>
<evidence type="ECO:0000313" key="1">
    <source>
        <dbReference type="Proteomes" id="UP000036681"/>
    </source>
</evidence>
<evidence type="ECO:0000313" key="2">
    <source>
        <dbReference type="WBParaSite" id="ALUE_0000160601-mRNA-1"/>
    </source>
</evidence>
<keyword evidence="1" id="KW-1185">Reference proteome</keyword>
<accession>A0A0M3HJB1</accession>